<keyword evidence="12" id="KW-1185">Reference proteome</keyword>
<protein>
    <recommendedName>
        <fullName evidence="10">Odorant receptor</fullName>
    </recommendedName>
</protein>
<evidence type="ECO:0000256" key="8">
    <source>
        <dbReference type="ARBA" id="ARBA00023170"/>
    </source>
</evidence>
<organism evidence="11 12">
    <name type="scientific">Culex quinquefasciatus</name>
    <name type="common">Southern house mosquito</name>
    <name type="synonym">Culex pungens</name>
    <dbReference type="NCBI Taxonomy" id="7176"/>
    <lineage>
        <taxon>Eukaryota</taxon>
        <taxon>Metazoa</taxon>
        <taxon>Ecdysozoa</taxon>
        <taxon>Arthropoda</taxon>
        <taxon>Hexapoda</taxon>
        <taxon>Insecta</taxon>
        <taxon>Pterygota</taxon>
        <taxon>Neoptera</taxon>
        <taxon>Endopterygota</taxon>
        <taxon>Diptera</taxon>
        <taxon>Nematocera</taxon>
        <taxon>Culicoidea</taxon>
        <taxon>Culicidae</taxon>
        <taxon>Culicinae</taxon>
        <taxon>Culicini</taxon>
        <taxon>Culex</taxon>
        <taxon>Culex</taxon>
    </lineage>
</organism>
<dbReference type="InParanoid" id="A0A1S4JI90"/>
<dbReference type="AlphaFoldDB" id="A0A1S4JI90"/>
<evidence type="ECO:0000256" key="6">
    <source>
        <dbReference type="ARBA" id="ARBA00022989"/>
    </source>
</evidence>
<evidence type="ECO:0000313" key="12">
    <source>
        <dbReference type="Proteomes" id="UP000002320"/>
    </source>
</evidence>
<dbReference type="OrthoDB" id="6765072at2759"/>
<feature type="transmembrane region" description="Helical" evidence="10">
    <location>
        <begin position="174"/>
        <end position="193"/>
    </location>
</feature>
<accession>A0A1S4JI90</accession>
<dbReference type="GO" id="GO:0007165">
    <property type="term" value="P:signal transduction"/>
    <property type="evidence" value="ECO:0007669"/>
    <property type="project" value="UniProtKB-KW"/>
</dbReference>
<feature type="transmembrane region" description="Helical" evidence="10">
    <location>
        <begin position="199"/>
        <end position="218"/>
    </location>
</feature>
<keyword evidence="8 10" id="KW-0675">Receptor</keyword>
<reference evidence="11" key="1">
    <citation type="submission" date="2020-05" db="UniProtKB">
        <authorList>
            <consortium name="EnsemblMetazoa"/>
        </authorList>
    </citation>
    <scope>IDENTIFICATION</scope>
    <source>
        <strain evidence="11">JHB</strain>
    </source>
</reference>
<evidence type="ECO:0000313" key="11">
    <source>
        <dbReference type="EnsemblMetazoa" id="CPIJ006870-PA"/>
    </source>
</evidence>
<evidence type="ECO:0000256" key="9">
    <source>
        <dbReference type="ARBA" id="ARBA00023224"/>
    </source>
</evidence>
<feature type="transmembrane region" description="Helical" evidence="10">
    <location>
        <begin position="267"/>
        <end position="286"/>
    </location>
</feature>
<dbReference type="InterPro" id="IPR004117">
    <property type="entry name" value="7tm6_olfct_rcpt"/>
</dbReference>
<evidence type="ECO:0000256" key="4">
    <source>
        <dbReference type="ARBA" id="ARBA00022692"/>
    </source>
</evidence>
<feature type="transmembrane region" description="Helical" evidence="10">
    <location>
        <begin position="43"/>
        <end position="61"/>
    </location>
</feature>
<evidence type="ECO:0000256" key="5">
    <source>
        <dbReference type="ARBA" id="ARBA00022725"/>
    </source>
</evidence>
<keyword evidence="6 10" id="KW-1133">Transmembrane helix</keyword>
<dbReference type="GO" id="GO:0005886">
    <property type="term" value="C:plasma membrane"/>
    <property type="evidence" value="ECO:0007669"/>
    <property type="project" value="UniProtKB-SubCell"/>
</dbReference>
<evidence type="ECO:0000256" key="7">
    <source>
        <dbReference type="ARBA" id="ARBA00023136"/>
    </source>
</evidence>
<keyword evidence="3 10" id="KW-0716">Sensory transduction</keyword>
<feature type="transmembrane region" description="Helical" evidence="10">
    <location>
        <begin position="150"/>
        <end position="167"/>
    </location>
</feature>
<evidence type="ECO:0000256" key="10">
    <source>
        <dbReference type="RuleBase" id="RU351113"/>
    </source>
</evidence>
<keyword evidence="2" id="KW-1003">Cell membrane</keyword>
<evidence type="ECO:0000256" key="1">
    <source>
        <dbReference type="ARBA" id="ARBA00004651"/>
    </source>
</evidence>
<feature type="transmembrane region" description="Helical" evidence="10">
    <location>
        <begin position="292"/>
        <end position="320"/>
    </location>
</feature>
<dbReference type="PANTHER" id="PTHR21137">
    <property type="entry name" value="ODORANT RECEPTOR"/>
    <property type="match status" value="1"/>
</dbReference>
<dbReference type="Proteomes" id="UP000002320">
    <property type="component" value="Unassembled WGS sequence"/>
</dbReference>
<keyword evidence="4 10" id="KW-0812">Transmembrane</keyword>
<keyword evidence="7 10" id="KW-0472">Membrane</keyword>
<sequence>MSNKVREISCQAKFNQIFANVSRLLGVIGFDVLDPDFGPNWKMIYPCAIIFCAMLQILYLLNRSDMVQFLVIVPYAMYEIKLVDIMVQCVAKSGMFQSLKARSDEIFELLCENPTNKQVMDKDLKVAIFLQKFIFGWNVQTSVLMIPGPVLVWLVSGKMILFFLYRLPIIDDQSAAGFLLNLIYHAAILLIPFCNSGGIDSLLVALIVPISAFINAIANEVFEINELLETDRRDELAIKTKLNRIARLHQLLLEYVSLLEDTFNGMALVRIGTIVLGTISAIITFFETGDPMTFVFIPVLFVQLSQCCLLGTIIPVKVAFDTFKFTKYRQNVCPSLQNEELIEHLYDIKWYLLPEGHAKHVSLMLHQAQNAPTLTIGKYAPLNVESYEQILNSIYSFVTFLITFTG</sequence>
<dbReference type="GO" id="GO:0004984">
    <property type="term" value="F:olfactory receptor activity"/>
    <property type="evidence" value="ECO:0007669"/>
    <property type="project" value="InterPro"/>
</dbReference>
<evidence type="ECO:0000256" key="2">
    <source>
        <dbReference type="ARBA" id="ARBA00022475"/>
    </source>
</evidence>
<dbReference type="EnsemblMetazoa" id="CPIJ006870-RA">
    <property type="protein sequence ID" value="CPIJ006870-PA"/>
    <property type="gene ID" value="CPIJ006870"/>
</dbReference>
<keyword evidence="5 10" id="KW-0552">Olfaction</keyword>
<evidence type="ECO:0000256" key="3">
    <source>
        <dbReference type="ARBA" id="ARBA00022606"/>
    </source>
</evidence>
<dbReference type="Pfam" id="PF02949">
    <property type="entry name" value="7tm_6"/>
    <property type="match status" value="1"/>
</dbReference>
<name>A0A1S4JI90_CULQU</name>
<proteinExistence type="inferred from homology"/>
<dbReference type="PANTHER" id="PTHR21137:SF35">
    <property type="entry name" value="ODORANT RECEPTOR 19A-RELATED"/>
    <property type="match status" value="1"/>
</dbReference>
<dbReference type="VEuPathDB" id="VectorBase:CQUJHB020349"/>
<keyword evidence="9 10" id="KW-0807">Transducer</keyword>
<comment type="caution">
    <text evidence="10">Lacks conserved residue(s) required for the propagation of feature annotation.</text>
</comment>
<comment type="similarity">
    <text evidence="10">Belongs to the insect chemoreceptor superfamily. Heteromeric odorant receptor channel (TC 1.A.69) family.</text>
</comment>
<comment type="subcellular location">
    <subcellularLocation>
        <location evidence="1 10">Cell membrane</location>
        <topology evidence="1 10">Multi-pass membrane protein</topology>
    </subcellularLocation>
</comment>
<dbReference type="GO" id="GO:0005549">
    <property type="term" value="F:odorant binding"/>
    <property type="evidence" value="ECO:0007669"/>
    <property type="project" value="InterPro"/>
</dbReference>
<dbReference type="VEuPathDB" id="VectorBase:CPIJ006870"/>